<proteinExistence type="predicted"/>
<accession>A0A6J7WVZ1</accession>
<gene>
    <name evidence="1" type="ORF">UFOVP247_65</name>
</gene>
<dbReference type="EMBL" id="LR798288">
    <property type="protein sequence ID" value="CAB5220978.1"/>
    <property type="molecule type" value="Genomic_DNA"/>
</dbReference>
<evidence type="ECO:0000313" key="1">
    <source>
        <dbReference type="EMBL" id="CAB5220978.1"/>
    </source>
</evidence>
<name>A0A6J7WVZ1_9CAUD</name>
<sequence>MNPKNYRVRLEYMPPIQPSWSLWNDPEWKITGTVSYWKADQSTDDGVMPSSSYQLFWPVNPWHELDLIEKKVA</sequence>
<protein>
    <submittedName>
        <fullName evidence="1">Uncharacterized protein</fullName>
    </submittedName>
</protein>
<organism evidence="1">
    <name type="scientific">uncultured Caudovirales phage</name>
    <dbReference type="NCBI Taxonomy" id="2100421"/>
    <lineage>
        <taxon>Viruses</taxon>
        <taxon>Duplodnaviria</taxon>
        <taxon>Heunggongvirae</taxon>
        <taxon>Uroviricota</taxon>
        <taxon>Caudoviricetes</taxon>
        <taxon>Peduoviridae</taxon>
        <taxon>Maltschvirus</taxon>
        <taxon>Maltschvirus maltsch</taxon>
    </lineage>
</organism>
<reference evidence="1" key="1">
    <citation type="submission" date="2020-05" db="EMBL/GenBank/DDBJ databases">
        <authorList>
            <person name="Chiriac C."/>
            <person name="Salcher M."/>
            <person name="Ghai R."/>
            <person name="Kavagutti S V."/>
        </authorList>
    </citation>
    <scope>NUCLEOTIDE SEQUENCE</scope>
</reference>